<organism evidence="2 3">
    <name type="scientific">Olleya namhaensis</name>
    <dbReference type="NCBI Taxonomy" id="1144750"/>
    <lineage>
        <taxon>Bacteria</taxon>
        <taxon>Pseudomonadati</taxon>
        <taxon>Bacteroidota</taxon>
        <taxon>Flavobacteriia</taxon>
        <taxon>Flavobacteriales</taxon>
        <taxon>Flavobacteriaceae</taxon>
    </lineage>
</organism>
<evidence type="ECO:0000313" key="3">
    <source>
        <dbReference type="Proteomes" id="UP000199559"/>
    </source>
</evidence>
<protein>
    <submittedName>
        <fullName evidence="2">5'-nucleotidase, C-terminal domain</fullName>
    </submittedName>
</protein>
<dbReference type="GO" id="GO:0009166">
    <property type="term" value="P:nucleotide catabolic process"/>
    <property type="evidence" value="ECO:0007669"/>
    <property type="project" value="InterPro"/>
</dbReference>
<keyword evidence="3" id="KW-1185">Reference proteome</keyword>
<dbReference type="PROSITE" id="PS51257">
    <property type="entry name" value="PROKAR_LIPOPROTEIN"/>
    <property type="match status" value="1"/>
</dbReference>
<dbReference type="PANTHER" id="PTHR11575">
    <property type="entry name" value="5'-NUCLEOTIDASE-RELATED"/>
    <property type="match status" value="1"/>
</dbReference>
<evidence type="ECO:0000313" key="2">
    <source>
        <dbReference type="EMBL" id="SFJ34570.1"/>
    </source>
</evidence>
<dbReference type="InterPro" id="IPR036907">
    <property type="entry name" value="5'-Nucleotdase_C_sf"/>
</dbReference>
<dbReference type="EMBL" id="FORM01000006">
    <property type="protein sequence ID" value="SFJ34570.1"/>
    <property type="molecule type" value="Genomic_DNA"/>
</dbReference>
<dbReference type="InterPro" id="IPR008334">
    <property type="entry name" value="5'-Nucleotdase_C"/>
</dbReference>
<evidence type="ECO:0000259" key="1">
    <source>
        <dbReference type="Pfam" id="PF02872"/>
    </source>
</evidence>
<dbReference type="AlphaFoldDB" id="A0A1I3QL30"/>
<name>A0A1I3QL30_9FLAO</name>
<sequence length="252" mass="28470">MNYKHLLILLSIVLVSSCKNETYSLTKIEGKKITITDTLAIDPDVDAYIKPFRESLNKDMNTVLSYAPETYTKNDGDLNTAIGNLMADAVMQESNPIFNKRTGNNIDMVLLNHGGIRSILSKGNITTRTGFEIMPFENSIVVVALKGPQIDSLTTYLSRAKRPHPISGLQLTLDKNYSITQALVNNKPIDKDKTYYVATNDYLYNGGDGMRFFQTNDSLYVLNYKIRNAMLDYFKKVDTIKPVIDNRFIQTK</sequence>
<dbReference type="GO" id="GO:0016787">
    <property type="term" value="F:hydrolase activity"/>
    <property type="evidence" value="ECO:0007669"/>
    <property type="project" value="InterPro"/>
</dbReference>
<dbReference type="PANTHER" id="PTHR11575:SF24">
    <property type="entry name" value="5'-NUCLEOTIDASE"/>
    <property type="match status" value="1"/>
</dbReference>
<dbReference type="STRING" id="1144750.SAMN05443431_106199"/>
<dbReference type="PRINTS" id="PR01607">
    <property type="entry name" value="APYRASEFAMLY"/>
</dbReference>
<dbReference type="SUPFAM" id="SSF55816">
    <property type="entry name" value="5'-nucleotidase (syn. UDP-sugar hydrolase), C-terminal domain"/>
    <property type="match status" value="1"/>
</dbReference>
<proteinExistence type="predicted"/>
<feature type="domain" description="5'-Nucleotidase C-terminal" evidence="1">
    <location>
        <begin position="77"/>
        <end position="214"/>
    </location>
</feature>
<dbReference type="RefSeq" id="WP_090840542.1">
    <property type="nucleotide sequence ID" value="NZ_FORM01000006.1"/>
</dbReference>
<reference evidence="3" key="1">
    <citation type="submission" date="2016-10" db="EMBL/GenBank/DDBJ databases">
        <authorList>
            <person name="Varghese N."/>
            <person name="Submissions S."/>
        </authorList>
    </citation>
    <scope>NUCLEOTIDE SEQUENCE [LARGE SCALE GENOMIC DNA]</scope>
    <source>
        <strain evidence="3">DSM 28881</strain>
    </source>
</reference>
<dbReference type="Gene3D" id="3.90.780.10">
    <property type="entry name" value="5'-Nucleotidase, C-terminal domain"/>
    <property type="match status" value="1"/>
</dbReference>
<dbReference type="Pfam" id="PF02872">
    <property type="entry name" value="5_nucleotid_C"/>
    <property type="match status" value="1"/>
</dbReference>
<accession>A0A1I3QL30</accession>
<gene>
    <name evidence="2" type="ORF">SAMN05443431_106199</name>
</gene>
<dbReference type="Proteomes" id="UP000199559">
    <property type="component" value="Unassembled WGS sequence"/>
</dbReference>
<dbReference type="InterPro" id="IPR006179">
    <property type="entry name" value="5_nucleotidase/apyrase"/>
</dbReference>